<name>A0A0K3CL14_RHOTO</name>
<dbReference type="GO" id="GO:0016020">
    <property type="term" value="C:membrane"/>
    <property type="evidence" value="ECO:0007669"/>
    <property type="project" value="UniProtKB-SubCell"/>
</dbReference>
<keyword evidence="4" id="KW-1133">Transmembrane helix</keyword>
<dbReference type="EMBL" id="CWKI01000013">
    <property type="protein sequence ID" value="CTR10329.1"/>
    <property type="molecule type" value="Genomic_DNA"/>
</dbReference>
<feature type="domain" description="Major facilitator superfamily (MFS) profile" evidence="7">
    <location>
        <begin position="1"/>
        <end position="503"/>
    </location>
</feature>
<dbReference type="PROSITE" id="PS50850">
    <property type="entry name" value="MFS"/>
    <property type="match status" value="1"/>
</dbReference>
<dbReference type="AlphaFoldDB" id="A0A0K3CL14"/>
<dbReference type="Gene3D" id="1.20.1720.10">
    <property type="entry name" value="Multidrug resistance protein D"/>
    <property type="match status" value="1"/>
</dbReference>
<dbReference type="Pfam" id="PF07690">
    <property type="entry name" value="MFS_1"/>
    <property type="match status" value="1"/>
</dbReference>
<sequence length="517" mass="55598">MAQAPLSAESAETKGARPPDMEGEAEHAWPEMSTTRQVLLVLTMTMCMMLNIMQVQSVQLALPTLGADLNIQTTNLQWLISSYSVAFGGLLLLFGRVFIGGMIWFVIWSIACGFAQNEVSIDFFRAMQGAALGAAIPSALGILGSSFPPGQRKTTAFALFSAGAPMGGSLGAVLGGVLTEYAAITWRAVFFVSTGIGALIGIAALFLVPPDHAKDKTLTVDWIGGALITSAVTLLTFALADGEGAPNGWRTPYIPTLLAVSIILFVVFWFYERHLEFRTPHPPLMRTSIWFKGRFAIVQLIGALGWSCFASYMFFCSLTFQDYMRLEPVLATVRFLPSSITGLILNLIVALLASRVPAHILITIGCLGTGLAPLLFAVQNYEDTYWRWQFPAMILSVFGADFIFACGILYVSHVAGHGHQALAGSLFNMSTQIGTGIGLAINTIVQDKVTARATRNLGLVYDPNARNTPLEAIHQGLNAAFYTCSGFAFLATLISATCLFGIGKVGHREKKGEDGKA</sequence>
<dbReference type="PANTHER" id="PTHR42718">
    <property type="entry name" value="MAJOR FACILITATOR SUPERFAMILY MULTIDRUG TRANSPORTER MFSC"/>
    <property type="match status" value="1"/>
</dbReference>
<protein>
    <submittedName>
        <fullName evidence="8">FGENESH: predicted gene_13.20 protein</fullName>
    </submittedName>
</protein>
<keyword evidence="3" id="KW-0812">Transmembrane</keyword>
<evidence type="ECO:0000313" key="9">
    <source>
        <dbReference type="Proteomes" id="UP000199069"/>
    </source>
</evidence>
<dbReference type="Proteomes" id="UP000199069">
    <property type="component" value="Unassembled WGS sequence"/>
</dbReference>
<comment type="subcellular location">
    <subcellularLocation>
        <location evidence="1">Membrane</location>
        <topology evidence="1">Multi-pass membrane protein</topology>
    </subcellularLocation>
</comment>
<dbReference type="InterPro" id="IPR011701">
    <property type="entry name" value="MFS"/>
</dbReference>
<evidence type="ECO:0000256" key="6">
    <source>
        <dbReference type="SAM" id="MobiDB-lite"/>
    </source>
</evidence>
<organism evidence="8 9">
    <name type="scientific">Rhodotorula toruloides</name>
    <name type="common">Yeast</name>
    <name type="synonym">Rhodosporidium toruloides</name>
    <dbReference type="NCBI Taxonomy" id="5286"/>
    <lineage>
        <taxon>Eukaryota</taxon>
        <taxon>Fungi</taxon>
        <taxon>Dikarya</taxon>
        <taxon>Basidiomycota</taxon>
        <taxon>Pucciniomycotina</taxon>
        <taxon>Microbotryomycetes</taxon>
        <taxon>Sporidiobolales</taxon>
        <taxon>Sporidiobolaceae</taxon>
        <taxon>Rhodotorula</taxon>
    </lineage>
</organism>
<keyword evidence="9" id="KW-1185">Reference proteome</keyword>
<feature type="compositionally biased region" description="Basic and acidic residues" evidence="6">
    <location>
        <begin position="11"/>
        <end position="28"/>
    </location>
</feature>
<keyword evidence="5" id="KW-0472">Membrane</keyword>
<gene>
    <name evidence="8" type="primary">FGENESH: predicted gene_13.20</name>
    <name evidence="8" type="ORF">BN2166_0061900</name>
</gene>
<dbReference type="Gene3D" id="1.20.1250.20">
    <property type="entry name" value="MFS general substrate transporter like domains"/>
    <property type="match status" value="1"/>
</dbReference>
<evidence type="ECO:0000256" key="1">
    <source>
        <dbReference type="ARBA" id="ARBA00004141"/>
    </source>
</evidence>
<keyword evidence="2" id="KW-0813">Transport</keyword>
<dbReference type="InterPro" id="IPR020846">
    <property type="entry name" value="MFS_dom"/>
</dbReference>
<evidence type="ECO:0000256" key="4">
    <source>
        <dbReference type="ARBA" id="ARBA00022989"/>
    </source>
</evidence>
<evidence type="ECO:0000256" key="3">
    <source>
        <dbReference type="ARBA" id="ARBA00022692"/>
    </source>
</evidence>
<dbReference type="SUPFAM" id="SSF103473">
    <property type="entry name" value="MFS general substrate transporter"/>
    <property type="match status" value="2"/>
</dbReference>
<dbReference type="PANTHER" id="PTHR42718:SF9">
    <property type="entry name" value="MAJOR FACILITATOR SUPERFAMILY MULTIDRUG TRANSPORTER MFSC"/>
    <property type="match status" value="1"/>
</dbReference>
<dbReference type="InterPro" id="IPR036259">
    <property type="entry name" value="MFS_trans_sf"/>
</dbReference>
<evidence type="ECO:0000259" key="7">
    <source>
        <dbReference type="PROSITE" id="PS50850"/>
    </source>
</evidence>
<accession>A0A0K3CL14</accession>
<feature type="region of interest" description="Disordered" evidence="6">
    <location>
        <begin position="1"/>
        <end position="28"/>
    </location>
</feature>
<reference evidence="8 9" key="1">
    <citation type="submission" date="2015-07" db="EMBL/GenBank/DDBJ databases">
        <authorList>
            <person name="Cajimat M.N.B."/>
            <person name="Milazzo M.L."/>
            <person name="Fulhorst C.F."/>
        </authorList>
    </citation>
    <scope>NUCLEOTIDE SEQUENCE [LARGE SCALE GENOMIC DNA]</scope>
    <source>
        <strain evidence="8">Single colony</strain>
    </source>
</reference>
<dbReference type="STRING" id="5286.A0A0K3CL14"/>
<proteinExistence type="predicted"/>
<dbReference type="GO" id="GO:0022857">
    <property type="term" value="F:transmembrane transporter activity"/>
    <property type="evidence" value="ECO:0007669"/>
    <property type="project" value="InterPro"/>
</dbReference>
<evidence type="ECO:0000256" key="5">
    <source>
        <dbReference type="ARBA" id="ARBA00023136"/>
    </source>
</evidence>
<evidence type="ECO:0000256" key="2">
    <source>
        <dbReference type="ARBA" id="ARBA00022448"/>
    </source>
</evidence>
<dbReference type="OMA" id="MGTAFMP"/>
<evidence type="ECO:0000313" key="8">
    <source>
        <dbReference type="EMBL" id="CTR10329.1"/>
    </source>
</evidence>